<feature type="domain" description="Protein kinase" evidence="4">
    <location>
        <begin position="1"/>
        <end position="161"/>
    </location>
</feature>
<name>A0A9Q0V7X0_SALVM</name>
<reference evidence="5" key="1">
    <citation type="submission" date="2022-11" db="EMBL/GenBank/DDBJ databases">
        <authorList>
            <person name="Hyden B.L."/>
            <person name="Feng K."/>
            <person name="Yates T."/>
            <person name="Jawdy S."/>
            <person name="Smart L.B."/>
            <person name="Muchero W."/>
        </authorList>
    </citation>
    <scope>NUCLEOTIDE SEQUENCE</scope>
    <source>
        <tissue evidence="5">Shoot tip</tissue>
    </source>
</reference>
<keyword evidence="1" id="KW-0808">Transferase</keyword>
<dbReference type="Proteomes" id="UP001151529">
    <property type="component" value="Chromosome 6"/>
</dbReference>
<keyword evidence="1" id="KW-0723">Serine/threonine-protein kinase</keyword>
<dbReference type="AlphaFoldDB" id="A0A9Q0V7X0"/>
<dbReference type="Pfam" id="PF00069">
    <property type="entry name" value="Pkinase"/>
    <property type="match status" value="1"/>
</dbReference>
<evidence type="ECO:0000256" key="2">
    <source>
        <dbReference type="ARBA" id="ARBA00022741"/>
    </source>
</evidence>
<proteinExistence type="predicted"/>
<evidence type="ECO:0000259" key="4">
    <source>
        <dbReference type="PROSITE" id="PS50011"/>
    </source>
</evidence>
<dbReference type="InterPro" id="IPR011009">
    <property type="entry name" value="Kinase-like_dom_sf"/>
</dbReference>
<keyword evidence="3" id="KW-0067">ATP-binding</keyword>
<dbReference type="Gene3D" id="1.10.510.10">
    <property type="entry name" value="Transferase(Phosphotransferase) domain 1"/>
    <property type="match status" value="1"/>
</dbReference>
<evidence type="ECO:0000256" key="1">
    <source>
        <dbReference type="ARBA" id="ARBA00022527"/>
    </source>
</evidence>
<reference evidence="5" key="2">
    <citation type="journal article" date="2023" name="Int. J. Mol. Sci.">
        <title>De Novo Assembly and Annotation of 11 Diverse Shrub Willow (Salix) Genomes Reveals Novel Gene Organization in Sex-Linked Regions.</title>
        <authorList>
            <person name="Hyden B."/>
            <person name="Feng K."/>
            <person name="Yates T.B."/>
            <person name="Jawdy S."/>
            <person name="Cereghino C."/>
            <person name="Smart L.B."/>
            <person name="Muchero W."/>
        </authorList>
    </citation>
    <scope>NUCLEOTIDE SEQUENCE [LARGE SCALE GENOMIC DNA]</scope>
    <source>
        <tissue evidence="5">Shoot tip</tissue>
    </source>
</reference>
<organism evidence="5 6">
    <name type="scientific">Salix viminalis</name>
    <name type="common">Common osier</name>
    <name type="synonym">Basket willow</name>
    <dbReference type="NCBI Taxonomy" id="40686"/>
    <lineage>
        <taxon>Eukaryota</taxon>
        <taxon>Viridiplantae</taxon>
        <taxon>Streptophyta</taxon>
        <taxon>Embryophyta</taxon>
        <taxon>Tracheophyta</taxon>
        <taxon>Spermatophyta</taxon>
        <taxon>Magnoliopsida</taxon>
        <taxon>eudicotyledons</taxon>
        <taxon>Gunneridae</taxon>
        <taxon>Pentapetalae</taxon>
        <taxon>rosids</taxon>
        <taxon>fabids</taxon>
        <taxon>Malpighiales</taxon>
        <taxon>Salicaceae</taxon>
        <taxon>Saliceae</taxon>
        <taxon>Salix</taxon>
    </lineage>
</organism>
<sequence length="198" mass="22306">MRPNNILITHDFEPLVGDFGLARWQPNGDVGVETRIIGTFGYLAPEYAQTGQITEKSDIYSFGIVLVELITGRKAVDINRPKGQQCLTEWARPLLEKHAIHELIDPRLSNCYSEPEVQNMLQCALSCIQQDPHSRPRMSQVLRMLEAGDMVTNSTNLMGYFTESSSVREAARRTEGKLVLWQVIGVTLEKCYNLLHGS</sequence>
<protein>
    <recommendedName>
        <fullName evidence="4">Protein kinase domain-containing protein</fullName>
    </recommendedName>
</protein>
<dbReference type="EMBL" id="JAPFFL010000002">
    <property type="protein sequence ID" value="KAJ6742778.1"/>
    <property type="molecule type" value="Genomic_DNA"/>
</dbReference>
<dbReference type="SUPFAM" id="SSF56112">
    <property type="entry name" value="Protein kinase-like (PK-like)"/>
    <property type="match status" value="1"/>
</dbReference>
<evidence type="ECO:0000313" key="5">
    <source>
        <dbReference type="EMBL" id="KAJ6742778.1"/>
    </source>
</evidence>
<keyword evidence="1" id="KW-0418">Kinase</keyword>
<dbReference type="PROSITE" id="PS50011">
    <property type="entry name" value="PROTEIN_KINASE_DOM"/>
    <property type="match status" value="1"/>
</dbReference>
<dbReference type="GO" id="GO:0005524">
    <property type="term" value="F:ATP binding"/>
    <property type="evidence" value="ECO:0007669"/>
    <property type="project" value="UniProtKB-KW"/>
</dbReference>
<dbReference type="OrthoDB" id="1857192at2759"/>
<keyword evidence="6" id="KW-1185">Reference proteome</keyword>
<gene>
    <name evidence="5" type="ORF">OIU85_016825</name>
</gene>
<evidence type="ECO:0000256" key="3">
    <source>
        <dbReference type="ARBA" id="ARBA00022840"/>
    </source>
</evidence>
<dbReference type="GO" id="GO:0004674">
    <property type="term" value="F:protein serine/threonine kinase activity"/>
    <property type="evidence" value="ECO:0007669"/>
    <property type="project" value="UniProtKB-KW"/>
</dbReference>
<comment type="caution">
    <text evidence="5">The sequence shown here is derived from an EMBL/GenBank/DDBJ whole genome shotgun (WGS) entry which is preliminary data.</text>
</comment>
<keyword evidence="2" id="KW-0547">Nucleotide-binding</keyword>
<dbReference type="PANTHER" id="PTHR47989:SF72">
    <property type="entry name" value="PROTEIN KINASE DOMAIN-CONTAINING PROTEIN"/>
    <property type="match status" value="1"/>
</dbReference>
<dbReference type="InterPro" id="IPR000719">
    <property type="entry name" value="Prot_kinase_dom"/>
</dbReference>
<accession>A0A9Q0V7X0</accession>
<evidence type="ECO:0000313" key="6">
    <source>
        <dbReference type="Proteomes" id="UP001151529"/>
    </source>
</evidence>
<dbReference type="PANTHER" id="PTHR47989">
    <property type="entry name" value="OS01G0750732 PROTEIN"/>
    <property type="match status" value="1"/>
</dbReference>